<dbReference type="AlphaFoldDB" id="A0A2J6QNL6"/>
<organism evidence="1 2">
    <name type="scientific">Hyaloscypha hepaticicola</name>
    <dbReference type="NCBI Taxonomy" id="2082293"/>
    <lineage>
        <taxon>Eukaryota</taxon>
        <taxon>Fungi</taxon>
        <taxon>Dikarya</taxon>
        <taxon>Ascomycota</taxon>
        <taxon>Pezizomycotina</taxon>
        <taxon>Leotiomycetes</taxon>
        <taxon>Helotiales</taxon>
        <taxon>Hyaloscyphaceae</taxon>
        <taxon>Hyaloscypha</taxon>
    </lineage>
</organism>
<dbReference type="EMBL" id="KZ613465">
    <property type="protein sequence ID" value="PMD27860.1"/>
    <property type="molecule type" value="Genomic_DNA"/>
</dbReference>
<proteinExistence type="predicted"/>
<evidence type="ECO:0000313" key="1">
    <source>
        <dbReference type="EMBL" id="PMD27860.1"/>
    </source>
</evidence>
<name>A0A2J6QNL6_9HELO</name>
<reference evidence="1 2" key="1">
    <citation type="submission" date="2016-05" db="EMBL/GenBank/DDBJ databases">
        <title>A degradative enzymes factory behind the ericoid mycorrhizal symbiosis.</title>
        <authorList>
            <consortium name="DOE Joint Genome Institute"/>
            <person name="Martino E."/>
            <person name="Morin E."/>
            <person name="Grelet G."/>
            <person name="Kuo A."/>
            <person name="Kohler A."/>
            <person name="Daghino S."/>
            <person name="Barry K."/>
            <person name="Choi C."/>
            <person name="Cichocki N."/>
            <person name="Clum A."/>
            <person name="Copeland A."/>
            <person name="Hainaut M."/>
            <person name="Haridas S."/>
            <person name="Labutti K."/>
            <person name="Lindquist E."/>
            <person name="Lipzen A."/>
            <person name="Khouja H.-R."/>
            <person name="Murat C."/>
            <person name="Ohm R."/>
            <person name="Olson A."/>
            <person name="Spatafora J."/>
            <person name="Veneault-Fourrey C."/>
            <person name="Henrissat B."/>
            <person name="Grigoriev I."/>
            <person name="Martin F."/>
            <person name="Perotto S."/>
        </authorList>
    </citation>
    <scope>NUCLEOTIDE SEQUENCE [LARGE SCALE GENOMIC DNA]</scope>
    <source>
        <strain evidence="1 2">UAMH 7357</strain>
    </source>
</reference>
<dbReference type="Proteomes" id="UP000235672">
    <property type="component" value="Unassembled WGS sequence"/>
</dbReference>
<sequence>MASDTPPSFRWQSPRQLFKFVLASYAARFNHSRLARNEQNPWHRKDKSMIPLNPAQAESIFLPIGVFQLDKIPPEVRLKIYREYFIELSKDPLLYREVLESYYGNYNFRLWNHNELKFHKNVSMNLVRSMRHLTLEYADHKDSSPAGSQHIREHIFATSVDHTENLPNFDQFIKKVWYEPVNAKIHQAMNLKTLTVSVRINDGQASLSGILDLVDLVFLYFPALEKFTVYNLYTFLARFRTFGLGPNFLEALEKELITKKNVT</sequence>
<accession>A0A2J6QNL6</accession>
<gene>
    <name evidence="1" type="ORF">NA56DRAFT_696878</name>
</gene>
<dbReference type="OrthoDB" id="3561275at2759"/>
<evidence type="ECO:0000313" key="2">
    <source>
        <dbReference type="Proteomes" id="UP000235672"/>
    </source>
</evidence>
<protein>
    <submittedName>
        <fullName evidence="1">Uncharacterized protein</fullName>
    </submittedName>
</protein>
<keyword evidence="2" id="KW-1185">Reference proteome</keyword>